<evidence type="ECO:0000313" key="3">
    <source>
        <dbReference type="Proteomes" id="UP000054279"/>
    </source>
</evidence>
<dbReference type="EMBL" id="KN837371">
    <property type="protein sequence ID" value="KIJ26395.1"/>
    <property type="molecule type" value="Genomic_DNA"/>
</dbReference>
<evidence type="ECO:0000256" key="1">
    <source>
        <dbReference type="SAM" id="Phobius"/>
    </source>
</evidence>
<protein>
    <submittedName>
        <fullName evidence="2">Uncharacterized protein</fullName>
    </submittedName>
</protein>
<organism evidence="2 3">
    <name type="scientific">Sphaerobolus stellatus (strain SS14)</name>
    <dbReference type="NCBI Taxonomy" id="990650"/>
    <lineage>
        <taxon>Eukaryota</taxon>
        <taxon>Fungi</taxon>
        <taxon>Dikarya</taxon>
        <taxon>Basidiomycota</taxon>
        <taxon>Agaricomycotina</taxon>
        <taxon>Agaricomycetes</taxon>
        <taxon>Phallomycetidae</taxon>
        <taxon>Geastrales</taxon>
        <taxon>Sphaerobolaceae</taxon>
        <taxon>Sphaerobolus</taxon>
    </lineage>
</organism>
<keyword evidence="1" id="KW-0812">Transmembrane</keyword>
<feature type="transmembrane region" description="Helical" evidence="1">
    <location>
        <begin position="94"/>
        <end position="114"/>
    </location>
</feature>
<keyword evidence="1" id="KW-1133">Transmembrane helix</keyword>
<evidence type="ECO:0000313" key="2">
    <source>
        <dbReference type="EMBL" id="KIJ26395.1"/>
    </source>
</evidence>
<dbReference type="Proteomes" id="UP000054279">
    <property type="component" value="Unassembled WGS sequence"/>
</dbReference>
<dbReference type="HOGENOM" id="CLU_046025_16_0_1"/>
<dbReference type="AlphaFoldDB" id="A0A0C9UMB0"/>
<keyword evidence="3" id="KW-1185">Reference proteome</keyword>
<gene>
    <name evidence="2" type="ORF">M422DRAFT_272555</name>
</gene>
<sequence length="182" mass="20198">MSEPPIPALDNTYGASYIGVLIATFLQGILTLQVFTYFENFPKDSWKLKLLVAGLWIVDLVHLIFITQATYIYFISDWGNIPSLGVSLWTYNAHPIPLGIATIASQAFLIWRIHVFGRPHYLVLVFLTSLCLVPFALNIFIAVTDLQASIIAARVGESETPQLLKNITPIVTSLFTLGVVSM</sequence>
<feature type="transmembrane region" description="Helical" evidence="1">
    <location>
        <begin position="15"/>
        <end position="38"/>
    </location>
</feature>
<dbReference type="OrthoDB" id="2535105at2759"/>
<proteinExistence type="predicted"/>
<accession>A0A0C9UMB0</accession>
<dbReference type="PANTHER" id="PTHR40465">
    <property type="entry name" value="CHROMOSOME 1, WHOLE GENOME SHOTGUN SEQUENCE"/>
    <property type="match status" value="1"/>
</dbReference>
<feature type="transmembrane region" description="Helical" evidence="1">
    <location>
        <begin position="50"/>
        <end position="74"/>
    </location>
</feature>
<keyword evidence="1" id="KW-0472">Membrane</keyword>
<dbReference type="PANTHER" id="PTHR40465:SF1">
    <property type="entry name" value="DUF6534 DOMAIN-CONTAINING PROTEIN"/>
    <property type="match status" value="1"/>
</dbReference>
<feature type="transmembrane region" description="Helical" evidence="1">
    <location>
        <begin position="121"/>
        <end position="143"/>
    </location>
</feature>
<name>A0A0C9UMB0_SPHS4</name>
<reference evidence="2 3" key="1">
    <citation type="submission" date="2014-06" db="EMBL/GenBank/DDBJ databases">
        <title>Evolutionary Origins and Diversification of the Mycorrhizal Mutualists.</title>
        <authorList>
            <consortium name="DOE Joint Genome Institute"/>
            <consortium name="Mycorrhizal Genomics Consortium"/>
            <person name="Kohler A."/>
            <person name="Kuo A."/>
            <person name="Nagy L.G."/>
            <person name="Floudas D."/>
            <person name="Copeland A."/>
            <person name="Barry K.W."/>
            <person name="Cichocki N."/>
            <person name="Veneault-Fourrey C."/>
            <person name="LaButti K."/>
            <person name="Lindquist E.A."/>
            <person name="Lipzen A."/>
            <person name="Lundell T."/>
            <person name="Morin E."/>
            <person name="Murat C."/>
            <person name="Riley R."/>
            <person name="Ohm R."/>
            <person name="Sun H."/>
            <person name="Tunlid A."/>
            <person name="Henrissat B."/>
            <person name="Grigoriev I.V."/>
            <person name="Hibbett D.S."/>
            <person name="Martin F."/>
        </authorList>
    </citation>
    <scope>NUCLEOTIDE SEQUENCE [LARGE SCALE GENOMIC DNA]</scope>
    <source>
        <strain evidence="2 3">SS14</strain>
    </source>
</reference>